<dbReference type="EMBL" id="ANJA01003019">
    <property type="protein sequence ID" value="ETO66613.1"/>
    <property type="molecule type" value="Genomic_DNA"/>
</dbReference>
<organism evidence="1 2">
    <name type="scientific">Phytophthora nicotianae P1976</name>
    <dbReference type="NCBI Taxonomy" id="1317066"/>
    <lineage>
        <taxon>Eukaryota</taxon>
        <taxon>Sar</taxon>
        <taxon>Stramenopiles</taxon>
        <taxon>Oomycota</taxon>
        <taxon>Peronosporomycetes</taxon>
        <taxon>Peronosporales</taxon>
        <taxon>Peronosporaceae</taxon>
        <taxon>Phytophthora</taxon>
    </lineage>
</organism>
<evidence type="ECO:0000313" key="2">
    <source>
        <dbReference type="Proteomes" id="UP000028582"/>
    </source>
</evidence>
<dbReference type="Proteomes" id="UP000028582">
    <property type="component" value="Unassembled WGS sequence"/>
</dbReference>
<evidence type="ECO:0000313" key="1">
    <source>
        <dbReference type="EMBL" id="ETO66613.1"/>
    </source>
</evidence>
<dbReference type="AlphaFoldDB" id="A0A080ZJ02"/>
<sequence length="163" mass="19166">MDGIDVPDRRSLDAKPQELELLLHGITKPVYPCLHPVTNLSPKLHVEEEHCIIVLIKLWLHTSKLIFIRHSDMCTSCEHMCSIRLLDTVRFTVALMQFIYSKASRFRSRSNPRLQDKTMSRVWLLLTDHKPLLGLWFRVVYCNLLDHALRRECHELNQSRQVV</sequence>
<protein>
    <submittedName>
        <fullName evidence="1">Uncharacterized protein</fullName>
    </submittedName>
</protein>
<name>A0A080ZJ02_PHYNI</name>
<comment type="caution">
    <text evidence="1">The sequence shown here is derived from an EMBL/GenBank/DDBJ whole genome shotgun (WGS) entry which is preliminary data.</text>
</comment>
<reference evidence="1 2" key="1">
    <citation type="submission" date="2013-11" db="EMBL/GenBank/DDBJ databases">
        <title>The Genome Sequence of Phytophthora parasitica P1976.</title>
        <authorList>
            <consortium name="The Broad Institute Genomics Platform"/>
            <person name="Russ C."/>
            <person name="Tyler B."/>
            <person name="Panabieres F."/>
            <person name="Shan W."/>
            <person name="Tripathy S."/>
            <person name="Grunwald N."/>
            <person name="Machado M."/>
            <person name="Johnson C.S."/>
            <person name="Walker B."/>
            <person name="Young S."/>
            <person name="Zeng Q."/>
            <person name="Gargeya S."/>
            <person name="Fitzgerald M."/>
            <person name="Haas B."/>
            <person name="Abouelleil A."/>
            <person name="Allen A.W."/>
            <person name="Alvarado L."/>
            <person name="Arachchi H.M."/>
            <person name="Berlin A.M."/>
            <person name="Chapman S.B."/>
            <person name="Gainer-Dewar J."/>
            <person name="Goldberg J."/>
            <person name="Griggs A."/>
            <person name="Gujja S."/>
            <person name="Hansen M."/>
            <person name="Howarth C."/>
            <person name="Imamovic A."/>
            <person name="Ireland A."/>
            <person name="Larimer J."/>
            <person name="McCowan C."/>
            <person name="Murphy C."/>
            <person name="Pearson M."/>
            <person name="Poon T.W."/>
            <person name="Priest M."/>
            <person name="Roberts A."/>
            <person name="Saif S."/>
            <person name="Shea T."/>
            <person name="Sisk P."/>
            <person name="Sykes S."/>
            <person name="Wortman J."/>
            <person name="Nusbaum C."/>
            <person name="Birren B."/>
        </authorList>
    </citation>
    <scope>NUCLEOTIDE SEQUENCE [LARGE SCALE GENOMIC DNA]</scope>
    <source>
        <strain evidence="1 2">P1976</strain>
    </source>
</reference>
<gene>
    <name evidence="1" type="ORF">F444_16298</name>
</gene>
<proteinExistence type="predicted"/>
<accession>A0A080ZJ02</accession>